<accession>A0A7C4KZ08</accession>
<dbReference type="Gene3D" id="2.40.33.20">
    <property type="entry name" value="PK beta-barrel domain-like"/>
    <property type="match status" value="1"/>
</dbReference>
<proteinExistence type="predicted"/>
<dbReference type="GO" id="GO:0030170">
    <property type="term" value="F:pyridoxal phosphate binding"/>
    <property type="evidence" value="ECO:0007669"/>
    <property type="project" value="InterPro"/>
</dbReference>
<evidence type="ECO:0000313" key="2">
    <source>
        <dbReference type="EMBL" id="HGS87146.1"/>
    </source>
</evidence>
<evidence type="ECO:0000259" key="1">
    <source>
        <dbReference type="PROSITE" id="PS51340"/>
    </source>
</evidence>
<dbReference type="PROSITE" id="PS51340">
    <property type="entry name" value="MOSC"/>
    <property type="match status" value="1"/>
</dbReference>
<protein>
    <submittedName>
        <fullName evidence="2">MOSC domain-containing protein</fullName>
    </submittedName>
</protein>
<dbReference type="GO" id="GO:0003824">
    <property type="term" value="F:catalytic activity"/>
    <property type="evidence" value="ECO:0007669"/>
    <property type="project" value="InterPro"/>
</dbReference>
<gene>
    <name evidence="2" type="ORF">ENT17_05945</name>
</gene>
<reference evidence="2" key="1">
    <citation type="journal article" date="2020" name="mSystems">
        <title>Genome- and Community-Level Interaction Insights into Carbon Utilization and Element Cycling Functions of Hydrothermarchaeota in Hydrothermal Sediment.</title>
        <authorList>
            <person name="Zhou Z."/>
            <person name="Liu Y."/>
            <person name="Xu W."/>
            <person name="Pan J."/>
            <person name="Luo Z.H."/>
            <person name="Li M."/>
        </authorList>
    </citation>
    <scope>NUCLEOTIDE SEQUENCE [LARGE SCALE GENOMIC DNA]</scope>
    <source>
        <strain evidence="2">SpSt-556</strain>
    </source>
</reference>
<dbReference type="InterPro" id="IPR011037">
    <property type="entry name" value="Pyrv_Knase-like_insert_dom_sf"/>
</dbReference>
<dbReference type="Pfam" id="PF03473">
    <property type="entry name" value="MOSC"/>
    <property type="match status" value="1"/>
</dbReference>
<feature type="domain" description="MOSC" evidence="1">
    <location>
        <begin position="23"/>
        <end position="180"/>
    </location>
</feature>
<dbReference type="EMBL" id="DSXR01000057">
    <property type="protein sequence ID" value="HGS87146.1"/>
    <property type="molecule type" value="Genomic_DNA"/>
</dbReference>
<dbReference type="PANTHER" id="PTHR36930:SF1">
    <property type="entry name" value="MOSC DOMAIN-CONTAINING PROTEIN"/>
    <property type="match status" value="1"/>
</dbReference>
<sequence>MKNSRNGIVEGLYLGLQAESLVTTPVGEVQVTFEGFAGDKHAGWTRLSDSRTPHYERGTLIRNDRQISVVSSEELAEIAQRLGILSVQPEWLGANLLLSGIPHLTRLPPPTRLFFEQGVVLTVSGENLPCTGPGKVIQQNYPERDDLAQQFVKAARGLRGLVVVVEHPGIIALGENVRADVPSRYLYRL</sequence>
<dbReference type="PANTHER" id="PTHR36930">
    <property type="entry name" value="METAL-SULFUR CLUSTER BIOSYNTHESIS PROTEINS YUAD-RELATED"/>
    <property type="match status" value="1"/>
</dbReference>
<comment type="caution">
    <text evidence="2">The sequence shown here is derived from an EMBL/GenBank/DDBJ whole genome shotgun (WGS) entry which is preliminary data.</text>
</comment>
<dbReference type="SUPFAM" id="SSF50800">
    <property type="entry name" value="PK beta-barrel domain-like"/>
    <property type="match status" value="1"/>
</dbReference>
<organism evidence="2">
    <name type="scientific">Bellilinea caldifistulae</name>
    <dbReference type="NCBI Taxonomy" id="360411"/>
    <lineage>
        <taxon>Bacteria</taxon>
        <taxon>Bacillati</taxon>
        <taxon>Chloroflexota</taxon>
        <taxon>Anaerolineae</taxon>
        <taxon>Anaerolineales</taxon>
        <taxon>Anaerolineaceae</taxon>
        <taxon>Bellilinea</taxon>
    </lineage>
</organism>
<dbReference type="AlphaFoldDB" id="A0A7C4KZ08"/>
<dbReference type="GO" id="GO:0030151">
    <property type="term" value="F:molybdenum ion binding"/>
    <property type="evidence" value="ECO:0007669"/>
    <property type="project" value="InterPro"/>
</dbReference>
<dbReference type="InterPro" id="IPR052716">
    <property type="entry name" value="MOSC_domain"/>
</dbReference>
<dbReference type="InterPro" id="IPR005302">
    <property type="entry name" value="MoCF_Sase_C"/>
</dbReference>
<name>A0A7C4KZ08_9CHLR</name>